<dbReference type="EMBL" id="BK032555">
    <property type="protein sequence ID" value="DAF47353.1"/>
    <property type="molecule type" value="Genomic_DNA"/>
</dbReference>
<dbReference type="Gene3D" id="3.40.50.300">
    <property type="entry name" value="P-loop containing nucleotide triphosphate hydrolases"/>
    <property type="match status" value="1"/>
</dbReference>
<proteinExistence type="predicted"/>
<evidence type="ECO:0000313" key="1">
    <source>
        <dbReference type="EMBL" id="DAF47353.1"/>
    </source>
</evidence>
<accession>A0A8S5S8R0</accession>
<reference evidence="1" key="1">
    <citation type="journal article" date="2021" name="Proc. Natl. Acad. Sci. U.S.A.">
        <title>A Catalog of Tens of Thousands of Viruses from Human Metagenomes Reveals Hidden Associations with Chronic Diseases.</title>
        <authorList>
            <person name="Tisza M.J."/>
            <person name="Buck C.B."/>
        </authorList>
    </citation>
    <scope>NUCLEOTIDE SEQUENCE</scope>
    <source>
        <strain evidence="1">CtGns7</strain>
    </source>
</reference>
<dbReference type="Gene3D" id="3.30.63.10">
    <property type="entry name" value="Guanylate Kinase phosphate binding domain"/>
    <property type="match status" value="1"/>
</dbReference>
<dbReference type="InterPro" id="IPR027417">
    <property type="entry name" value="P-loop_NTPase"/>
</dbReference>
<name>A0A8S5S8R0_9VIRU</name>
<sequence length="162" mass="19285">MKVLKSYTTRQRRENETDENCDHIFISPNEVEKYRNDMIAYTERVNYCSFATKQQILDNDFYIINPTGYYELKLKTKGMDVHLITIMVNVPFSELRKRAKKRGDFSTWEANYKKESEEFTIFEKSNLIDYFVLNDGDIEESIKKMENVIKKDKSKRGSTDEN</sequence>
<protein>
    <submittedName>
        <fullName evidence="1">Guanylate kinase</fullName>
    </submittedName>
</protein>
<organism evidence="1">
    <name type="scientific">Phage sp. ctGns7</name>
    <dbReference type="NCBI Taxonomy" id="2828003"/>
    <lineage>
        <taxon>Viruses</taxon>
    </lineage>
</organism>
<keyword evidence="1" id="KW-0808">Transferase</keyword>
<dbReference type="GO" id="GO:0016301">
    <property type="term" value="F:kinase activity"/>
    <property type="evidence" value="ECO:0007669"/>
    <property type="project" value="UniProtKB-KW"/>
</dbReference>
<keyword evidence="1" id="KW-0418">Kinase</keyword>
<dbReference type="SUPFAM" id="SSF52540">
    <property type="entry name" value="P-loop containing nucleoside triphosphate hydrolases"/>
    <property type="match status" value="1"/>
</dbReference>